<accession>A0A811V1F8</accession>
<reference evidence="2" key="1">
    <citation type="submission" date="2020-11" db="EMBL/GenBank/DDBJ databases">
        <authorList>
            <person name="Whitehead M."/>
        </authorList>
    </citation>
    <scope>NUCLEOTIDE SEQUENCE</scope>
    <source>
        <strain evidence="2">EGII</strain>
    </source>
</reference>
<feature type="compositionally biased region" description="Low complexity" evidence="1">
    <location>
        <begin position="30"/>
        <end position="48"/>
    </location>
</feature>
<evidence type="ECO:0000256" key="1">
    <source>
        <dbReference type="SAM" id="MobiDB-lite"/>
    </source>
</evidence>
<dbReference type="EMBL" id="CAJHJT010000034">
    <property type="protein sequence ID" value="CAD7004774.1"/>
    <property type="molecule type" value="Genomic_DNA"/>
</dbReference>
<keyword evidence="3" id="KW-1185">Reference proteome</keyword>
<dbReference type="AlphaFoldDB" id="A0A811V1F8"/>
<organism evidence="2 3">
    <name type="scientific">Ceratitis capitata</name>
    <name type="common">Mediterranean fruit fly</name>
    <name type="synonym">Tephritis capitata</name>
    <dbReference type="NCBI Taxonomy" id="7213"/>
    <lineage>
        <taxon>Eukaryota</taxon>
        <taxon>Metazoa</taxon>
        <taxon>Ecdysozoa</taxon>
        <taxon>Arthropoda</taxon>
        <taxon>Hexapoda</taxon>
        <taxon>Insecta</taxon>
        <taxon>Pterygota</taxon>
        <taxon>Neoptera</taxon>
        <taxon>Endopterygota</taxon>
        <taxon>Diptera</taxon>
        <taxon>Brachycera</taxon>
        <taxon>Muscomorpha</taxon>
        <taxon>Tephritoidea</taxon>
        <taxon>Tephritidae</taxon>
        <taxon>Ceratitis</taxon>
        <taxon>Ceratitis</taxon>
    </lineage>
</organism>
<feature type="region of interest" description="Disordered" evidence="1">
    <location>
        <begin position="29"/>
        <end position="119"/>
    </location>
</feature>
<evidence type="ECO:0000313" key="3">
    <source>
        <dbReference type="Proteomes" id="UP000606786"/>
    </source>
</evidence>
<protein>
    <submittedName>
        <fullName evidence="2">(Mediterranean fruit fly) hypothetical protein</fullName>
    </submittedName>
</protein>
<comment type="caution">
    <text evidence="2">The sequence shown here is derived from an EMBL/GenBank/DDBJ whole genome shotgun (WGS) entry which is preliminary data.</text>
</comment>
<sequence length="119" mass="13478">MNVYVCLLAYYGNPHHYLPQPKWLEQEVATTTTPTTTTTKTTTTTTTKHLSPPSLRTSLTTRPIIKTKSTTTREHKFALRNVKKAEVNTADSSSNNNKQKNENKSSGQHSRTNVRFDQK</sequence>
<evidence type="ECO:0000313" key="2">
    <source>
        <dbReference type="EMBL" id="CAD7004774.1"/>
    </source>
</evidence>
<gene>
    <name evidence="2" type="ORF">CCAP1982_LOCUS13164</name>
</gene>
<dbReference type="Proteomes" id="UP000606786">
    <property type="component" value="Unassembled WGS sequence"/>
</dbReference>
<proteinExistence type="predicted"/>
<name>A0A811V1F8_CERCA</name>